<proteinExistence type="inferred from homology"/>
<dbReference type="GO" id="GO:0006281">
    <property type="term" value="P:DNA repair"/>
    <property type="evidence" value="ECO:0007669"/>
    <property type="project" value="UniProtKB-KW"/>
</dbReference>
<evidence type="ECO:0000256" key="9">
    <source>
        <dbReference type="ARBA" id="ARBA00022737"/>
    </source>
</evidence>
<evidence type="ECO:0000256" key="1">
    <source>
        <dbReference type="ARBA" id="ARBA00004123"/>
    </source>
</evidence>
<evidence type="ECO:0000256" key="22">
    <source>
        <dbReference type="PROSITE-ProRule" id="PRU00176"/>
    </source>
</evidence>
<dbReference type="PROSITE" id="PS50102">
    <property type="entry name" value="RRM"/>
    <property type="match status" value="2"/>
</dbReference>
<name>A0A1A9W771_9MUSC</name>
<keyword evidence="4" id="KW-0158">Chromosome</keyword>
<dbReference type="InterPro" id="IPR012677">
    <property type="entry name" value="Nucleotide-bd_a/b_plait_sf"/>
</dbReference>
<evidence type="ECO:0000256" key="3">
    <source>
        <dbReference type="ARBA" id="ARBA00007747"/>
    </source>
</evidence>
<evidence type="ECO:0000256" key="21">
    <source>
        <dbReference type="ARBA" id="ARBA00073773"/>
    </source>
</evidence>
<evidence type="ECO:0000256" key="14">
    <source>
        <dbReference type="ARBA" id="ARBA00023015"/>
    </source>
</evidence>
<organism evidence="25 26">
    <name type="scientific">Glossina brevipalpis</name>
    <dbReference type="NCBI Taxonomy" id="37001"/>
    <lineage>
        <taxon>Eukaryota</taxon>
        <taxon>Metazoa</taxon>
        <taxon>Ecdysozoa</taxon>
        <taxon>Arthropoda</taxon>
        <taxon>Hexapoda</taxon>
        <taxon>Insecta</taxon>
        <taxon>Pterygota</taxon>
        <taxon>Neoptera</taxon>
        <taxon>Endopterygota</taxon>
        <taxon>Diptera</taxon>
        <taxon>Brachycera</taxon>
        <taxon>Muscomorpha</taxon>
        <taxon>Hippoboscoidea</taxon>
        <taxon>Glossinidae</taxon>
        <taxon>Glossina</taxon>
    </lineage>
</organism>
<dbReference type="VEuPathDB" id="VectorBase:GBRI008611"/>
<dbReference type="GO" id="GO:0003723">
    <property type="term" value="F:RNA binding"/>
    <property type="evidence" value="ECO:0007669"/>
    <property type="project" value="UniProtKB-UniRule"/>
</dbReference>
<evidence type="ECO:0000313" key="26">
    <source>
        <dbReference type="Proteomes" id="UP000091820"/>
    </source>
</evidence>
<evidence type="ECO:0000256" key="20">
    <source>
        <dbReference type="ARBA" id="ARBA00062124"/>
    </source>
</evidence>
<dbReference type="Pfam" id="PF00076">
    <property type="entry name" value="RRM_1"/>
    <property type="match status" value="2"/>
</dbReference>
<evidence type="ECO:0000256" key="17">
    <source>
        <dbReference type="ARBA" id="ARBA00023187"/>
    </source>
</evidence>
<evidence type="ECO:0000256" key="6">
    <source>
        <dbReference type="ARBA" id="ARBA00022553"/>
    </source>
</evidence>
<sequence length="607" mass="71225">MVAFSLFKMSTEIIKCSTTEESEEETKIAESTEELKQIPETLKETESEMKGQLNEENPVKEIQEITSTKSNNERNESENRLLERPEKNSPNNDEAVAETKIPSTNHEYEEHVTYDADGCAIYTDPNTKYRYKWCSVKNTWIPCNGNGNTNNENLYENEYYRWCSKTQKWLPKQEVTQQQQQVTETEHYKWNAEKQAWLPKQATEKPNRADTTNEVRYDVDEDGQRIYIDKDGSTFFWDVEKNAWFPKIDDDFMARYQMSYGFNDNILNENDRNEEENQKVQEVAFKKIEHLTQTDQTTSSGESNEMNKQSSKRKQEAPKWFDIDPAHNTKVYVSNLPLDITLDEFAELMGKCGLIMRDPQSQKFKLKLYTEADGQIKGDGLCDYIKVESVDLALKILDEYNLRGHKIRVQRAKFQMRGEYNPALKPKRKKKDREKLAKIKEKLFDWRPEKMRGERSKHEKIVIIKNLFQPEIFENEVQLILDYQNDLREECSKCGQVRKIIIYDRHSEGVAQVNMSTPEEADLVIQMMAGRFFGKRQLTAEHWDGKTKYKTEESEVEIQKRLNKWDQFLETEENRAEAVENSINSSKSANEVVDAELQQNSDTDLCI</sequence>
<keyword evidence="6" id="KW-0597">Phosphoprotein</keyword>
<keyword evidence="5" id="KW-1017">Isopeptide bond</keyword>
<evidence type="ECO:0000256" key="2">
    <source>
        <dbReference type="ARBA" id="ARBA00004286"/>
    </source>
</evidence>
<evidence type="ECO:0000256" key="16">
    <source>
        <dbReference type="ARBA" id="ARBA00023163"/>
    </source>
</evidence>
<feature type="compositionally biased region" description="Polar residues" evidence="23">
    <location>
        <begin position="293"/>
        <end position="309"/>
    </location>
</feature>
<evidence type="ECO:0000256" key="23">
    <source>
        <dbReference type="SAM" id="MobiDB-lite"/>
    </source>
</evidence>
<feature type="compositionally biased region" description="Basic and acidic residues" evidence="23">
    <location>
        <begin position="71"/>
        <end position="87"/>
    </location>
</feature>
<protein>
    <recommendedName>
        <fullName evidence="21">17S U2 SnRNP complex component HTATSF1</fullName>
    </recommendedName>
</protein>
<dbReference type="GO" id="GO:0005694">
    <property type="term" value="C:chromosome"/>
    <property type="evidence" value="ECO:0007669"/>
    <property type="project" value="UniProtKB-SubCell"/>
</dbReference>
<dbReference type="PANTHER" id="PTHR15608:SF0">
    <property type="entry name" value="HIV TAT-SPECIFIC FACTOR 1"/>
    <property type="match status" value="1"/>
</dbReference>
<reference evidence="25" key="2">
    <citation type="submission" date="2020-05" db="UniProtKB">
        <authorList>
            <consortium name="EnsemblMetazoa"/>
        </authorList>
    </citation>
    <scope>IDENTIFICATION</scope>
    <source>
        <strain evidence="25">IAEA</strain>
    </source>
</reference>
<evidence type="ECO:0000256" key="13">
    <source>
        <dbReference type="ARBA" id="ARBA00022990"/>
    </source>
</evidence>
<dbReference type="InterPro" id="IPR034392">
    <property type="entry name" value="TatSF1-like_RRM1"/>
</dbReference>
<dbReference type="PANTHER" id="PTHR15608">
    <property type="entry name" value="SPLICING FACTOR U2AF-ASSOCIATED PROTEIN 2"/>
    <property type="match status" value="1"/>
</dbReference>
<evidence type="ECO:0000256" key="19">
    <source>
        <dbReference type="ARBA" id="ARBA00023242"/>
    </source>
</evidence>
<accession>A0A1A9W771</accession>
<comment type="subunit">
    <text evidence="20">Component of the 17S U2 SnRNP complex, a ribonucleoprotein complex that contains small nuclear RNA (snRNA) U2 and a number of specific proteins. Within the 17S U2 SnRNP complex, interacts (via UHM region) directly with SF3B1. Component of a complex which is at least composed of HTATSF1/Tat-SF1, the P-TEFb complex components CDK9 and CCNT1, RNA polymerase II, SUPT5H, and NCL/nucleolin. Interacts with GTF2F2/RAP30 and POLR2A. Interacts with TCERG1/CA150. Interacts with (poly-ADP-ribosylated) RPA1; promoting HTATSF1 recruitment to DNA damage sites. Interacts (when phosphorylated) with TOPBP1; promoting recruitment of TOPBP1 to DNA damage sites during S-phase.</text>
</comment>
<dbReference type="SUPFAM" id="SSF54928">
    <property type="entry name" value="RNA-binding domain, RBD"/>
    <property type="match status" value="2"/>
</dbReference>
<dbReference type="CDD" id="cd12281">
    <property type="entry name" value="RRM1_TatSF1_like"/>
    <property type="match status" value="1"/>
</dbReference>
<dbReference type="GO" id="GO:0000398">
    <property type="term" value="P:mRNA splicing, via spliceosome"/>
    <property type="evidence" value="ECO:0007669"/>
    <property type="project" value="InterPro"/>
</dbReference>
<dbReference type="GO" id="GO:0005686">
    <property type="term" value="C:U2 snRNP"/>
    <property type="evidence" value="ECO:0007669"/>
    <property type="project" value="TreeGrafter"/>
</dbReference>
<evidence type="ECO:0000256" key="5">
    <source>
        <dbReference type="ARBA" id="ARBA00022499"/>
    </source>
</evidence>
<dbReference type="FunFam" id="3.30.70.330:FF:000105">
    <property type="entry name" value="HIV Tat-specific factor 1 homolog"/>
    <property type="match status" value="1"/>
</dbReference>
<dbReference type="CDD" id="cd12282">
    <property type="entry name" value="RRM2_TatSF1_like"/>
    <property type="match status" value="1"/>
</dbReference>
<keyword evidence="10" id="KW-0227">DNA damage</keyword>
<keyword evidence="15" id="KW-0010">Activator</keyword>
<keyword evidence="11" id="KW-0832">Ubl conjugation</keyword>
<keyword evidence="12 22" id="KW-0694">RNA-binding</keyword>
<dbReference type="Proteomes" id="UP000091820">
    <property type="component" value="Unassembled WGS sequence"/>
</dbReference>
<keyword evidence="9" id="KW-0677">Repeat</keyword>
<keyword evidence="19" id="KW-0539">Nucleus</keyword>
<dbReference type="EnsemblMetazoa" id="GBRI008611-RA">
    <property type="protein sequence ID" value="GBRI008611-PA"/>
    <property type="gene ID" value="GBRI008611"/>
</dbReference>
<dbReference type="Gene3D" id="3.30.70.330">
    <property type="match status" value="2"/>
</dbReference>
<feature type="region of interest" description="Disordered" evidence="23">
    <location>
        <begin position="17"/>
        <end position="100"/>
    </location>
</feature>
<dbReference type="InterPro" id="IPR000504">
    <property type="entry name" value="RRM_dom"/>
</dbReference>
<feature type="region of interest" description="Disordered" evidence="23">
    <location>
        <begin position="290"/>
        <end position="319"/>
    </location>
</feature>
<dbReference type="InterPro" id="IPR035979">
    <property type="entry name" value="RBD_domain_sf"/>
</dbReference>
<keyword evidence="8" id="KW-0747">Spliceosome</keyword>
<evidence type="ECO:0000256" key="12">
    <source>
        <dbReference type="ARBA" id="ARBA00022884"/>
    </source>
</evidence>
<keyword evidence="26" id="KW-1185">Reference proteome</keyword>
<keyword evidence="7" id="KW-0507">mRNA processing</keyword>
<comment type="subcellular location">
    <subcellularLocation>
        <location evidence="2">Chromosome</location>
    </subcellularLocation>
    <subcellularLocation>
        <location evidence="1">Nucleus</location>
    </subcellularLocation>
</comment>
<evidence type="ECO:0000256" key="8">
    <source>
        <dbReference type="ARBA" id="ARBA00022728"/>
    </source>
</evidence>
<evidence type="ECO:0000256" key="15">
    <source>
        <dbReference type="ARBA" id="ARBA00023159"/>
    </source>
</evidence>
<dbReference type="GO" id="GO:0005684">
    <property type="term" value="C:U2-type spliceosomal complex"/>
    <property type="evidence" value="ECO:0007669"/>
    <property type="project" value="TreeGrafter"/>
</dbReference>
<dbReference type="AlphaFoldDB" id="A0A1A9W771"/>
<keyword evidence="13" id="KW-0007">Acetylation</keyword>
<dbReference type="Gene3D" id="2.40.128.720">
    <property type="match status" value="1"/>
</dbReference>
<evidence type="ECO:0000256" key="7">
    <source>
        <dbReference type="ARBA" id="ARBA00022664"/>
    </source>
</evidence>
<feature type="domain" description="RRM" evidence="24">
    <location>
        <begin position="460"/>
        <end position="545"/>
    </location>
</feature>
<keyword evidence="16" id="KW-0804">Transcription</keyword>
<evidence type="ECO:0000313" key="25">
    <source>
        <dbReference type="EnsemblMetazoa" id="GBRI008611-PA"/>
    </source>
</evidence>
<evidence type="ECO:0000256" key="11">
    <source>
        <dbReference type="ARBA" id="ARBA00022843"/>
    </source>
</evidence>
<keyword evidence="18" id="KW-0234">DNA repair</keyword>
<feature type="compositionally biased region" description="Basic and acidic residues" evidence="23">
    <location>
        <begin position="25"/>
        <end position="49"/>
    </location>
</feature>
<evidence type="ECO:0000256" key="18">
    <source>
        <dbReference type="ARBA" id="ARBA00023204"/>
    </source>
</evidence>
<evidence type="ECO:0000256" key="10">
    <source>
        <dbReference type="ARBA" id="ARBA00022763"/>
    </source>
</evidence>
<comment type="similarity">
    <text evidence="3">Belongs to the HTATSF1 family.</text>
</comment>
<feature type="domain" description="RRM" evidence="24">
    <location>
        <begin position="329"/>
        <end position="414"/>
    </location>
</feature>
<keyword evidence="17" id="KW-0508">mRNA splicing</keyword>
<dbReference type="SMART" id="SM00360">
    <property type="entry name" value="RRM"/>
    <property type="match status" value="2"/>
</dbReference>
<keyword evidence="14" id="KW-0805">Transcription regulation</keyword>
<dbReference type="FunFam" id="3.30.70.330:FF:000202">
    <property type="entry name" value="HIV Tat-specific factor 1"/>
    <property type="match status" value="1"/>
</dbReference>
<dbReference type="STRING" id="37001.A0A1A9W771"/>
<evidence type="ECO:0000256" key="4">
    <source>
        <dbReference type="ARBA" id="ARBA00022454"/>
    </source>
</evidence>
<evidence type="ECO:0000259" key="24">
    <source>
        <dbReference type="PROSITE" id="PS50102"/>
    </source>
</evidence>
<reference evidence="26" key="1">
    <citation type="submission" date="2014-03" db="EMBL/GenBank/DDBJ databases">
        <authorList>
            <person name="Aksoy S."/>
            <person name="Warren W."/>
            <person name="Wilson R.K."/>
        </authorList>
    </citation>
    <scope>NUCLEOTIDE SEQUENCE [LARGE SCALE GENOMIC DNA]</scope>
    <source>
        <strain evidence="26">IAEA</strain>
    </source>
</reference>
<dbReference type="InterPro" id="IPR034393">
    <property type="entry name" value="TatSF1-like"/>
</dbReference>